<evidence type="ECO:0000256" key="1">
    <source>
        <dbReference type="SAM" id="MobiDB-lite"/>
    </source>
</evidence>
<evidence type="ECO:0000313" key="3">
    <source>
        <dbReference type="Proteomes" id="UP001159363"/>
    </source>
</evidence>
<feature type="non-terminal residue" evidence="2">
    <location>
        <position position="545"/>
    </location>
</feature>
<feature type="region of interest" description="Disordered" evidence="1">
    <location>
        <begin position="303"/>
        <end position="322"/>
    </location>
</feature>
<evidence type="ECO:0000313" key="2">
    <source>
        <dbReference type="EMBL" id="KAJ8889401.1"/>
    </source>
</evidence>
<reference evidence="2 3" key="1">
    <citation type="submission" date="2023-02" db="EMBL/GenBank/DDBJ databases">
        <title>LHISI_Scaffold_Assembly.</title>
        <authorList>
            <person name="Stuart O.P."/>
            <person name="Cleave R."/>
            <person name="Magrath M.J.L."/>
            <person name="Mikheyev A.S."/>
        </authorList>
    </citation>
    <scope>NUCLEOTIDE SEQUENCE [LARGE SCALE GENOMIC DNA]</scope>
    <source>
        <strain evidence="2">Daus_M_001</strain>
        <tissue evidence="2">Leg muscle</tissue>
    </source>
</reference>
<accession>A0ABQ9HZ74</accession>
<keyword evidence="3" id="KW-1185">Reference proteome</keyword>
<name>A0ABQ9HZ74_9NEOP</name>
<organism evidence="2 3">
    <name type="scientific">Dryococelus australis</name>
    <dbReference type="NCBI Taxonomy" id="614101"/>
    <lineage>
        <taxon>Eukaryota</taxon>
        <taxon>Metazoa</taxon>
        <taxon>Ecdysozoa</taxon>
        <taxon>Arthropoda</taxon>
        <taxon>Hexapoda</taxon>
        <taxon>Insecta</taxon>
        <taxon>Pterygota</taxon>
        <taxon>Neoptera</taxon>
        <taxon>Polyneoptera</taxon>
        <taxon>Phasmatodea</taxon>
        <taxon>Verophasmatodea</taxon>
        <taxon>Anareolatae</taxon>
        <taxon>Phasmatidae</taxon>
        <taxon>Eurycanthinae</taxon>
        <taxon>Dryococelus</taxon>
    </lineage>
</organism>
<sequence length="545" mass="62191">MQGRRMVSFLRKPQDVCSVVWWMIGELTSKLLRSLWTNIEDNGGRPHGNHRLFIVIKERRAEYRQIKKNSIIPASYPLPFSCQWAAVAERLDCSPPTKVNRVQSSAGGNCAGRCCWLAGFLGIFHCPHLAFRHCYILASFNHHKLLRPRGKECVYHFRPYRHRLYVSNLGEVSLRIGKLMGRPYCHWVHLFNLGDDPGGECLPQHHSAPHHSVMGAGASENTRARVARVPFGVQRQECHKGHFRCCFFEVWRWNELGEWIKGRGCREQRRSILVAGCRETEVWWWVRGGRGCREQQCSFQIGRGEEGGEQPDTRTSAVRHDTEIESCEARSSDRERKCNYPRLARSPPTKANRAQSSASENRAGRCRLSAGFLGDLPFPPPPHSGAAPYSLKSTSSALKTSLLRAAQIFSLTHFNKWKRLALLDLLIKVAEEEDGSLTDKEIQEEVDTFMFEFLSQLPRARSCRVIQNILKFVQTATPIRLLASHQGKLNSIPGRFTPDFRKWESCRKMPLVVGFFSGISRFPRPFIPFHLSHLINVKVVIGVSK</sequence>
<gene>
    <name evidence="2" type="ORF">PR048_008900</name>
</gene>
<proteinExistence type="predicted"/>
<comment type="caution">
    <text evidence="2">The sequence shown here is derived from an EMBL/GenBank/DDBJ whole genome shotgun (WGS) entry which is preliminary data.</text>
</comment>
<protein>
    <submittedName>
        <fullName evidence="2">Uncharacterized protein</fullName>
    </submittedName>
</protein>
<dbReference type="EMBL" id="JARBHB010000003">
    <property type="protein sequence ID" value="KAJ8889401.1"/>
    <property type="molecule type" value="Genomic_DNA"/>
</dbReference>
<dbReference type="Proteomes" id="UP001159363">
    <property type="component" value="Chromosome 3"/>
</dbReference>
<feature type="compositionally biased region" description="Basic and acidic residues" evidence="1">
    <location>
        <begin position="328"/>
        <end position="338"/>
    </location>
</feature>
<feature type="region of interest" description="Disordered" evidence="1">
    <location>
        <begin position="328"/>
        <end position="362"/>
    </location>
</feature>